<dbReference type="Pfam" id="PF24139">
    <property type="entry name" value="TPR_TNPO3_IPO13_4th"/>
    <property type="match status" value="1"/>
</dbReference>
<comment type="caution">
    <text evidence="1">The sequence shown here is derived from an EMBL/GenBank/DDBJ whole genome shotgun (WGS) entry which is preliminary data.</text>
</comment>
<gene>
    <name evidence="1" type="primary">Tnpo3</name>
    <name evidence="1" type="ORF">NYCGRA_R01315</name>
</gene>
<feature type="non-terminal residue" evidence="1">
    <location>
        <position position="303"/>
    </location>
</feature>
<dbReference type="EMBL" id="VWYG01003056">
    <property type="protein sequence ID" value="NXQ80320.1"/>
    <property type="molecule type" value="Genomic_DNA"/>
</dbReference>
<dbReference type="PANTHER" id="PTHR12363">
    <property type="entry name" value="TRANSPORTIN 3 AND IMPORTIN 13"/>
    <property type="match status" value="1"/>
</dbReference>
<evidence type="ECO:0000313" key="2">
    <source>
        <dbReference type="Proteomes" id="UP000567826"/>
    </source>
</evidence>
<dbReference type="GO" id="GO:0005737">
    <property type="term" value="C:cytoplasm"/>
    <property type="evidence" value="ECO:0007669"/>
    <property type="project" value="TreeGrafter"/>
</dbReference>
<dbReference type="GO" id="GO:0006606">
    <property type="term" value="P:protein import into nucleus"/>
    <property type="evidence" value="ECO:0007669"/>
    <property type="project" value="TreeGrafter"/>
</dbReference>
<accession>A0A7L2G3D9</accession>
<name>A0A7L2G3D9_NYCGR</name>
<dbReference type="Gene3D" id="1.25.10.10">
    <property type="entry name" value="Leucine-rich Repeat Variant"/>
    <property type="match status" value="1"/>
</dbReference>
<dbReference type="OrthoDB" id="435593at2759"/>
<sequence length="303" mass="33730">LSGTALVLARLPLEKIAECLSELCAVQVMALKKLLSQEPSNGLSSDPTVPLDRLAVIFRHTNPIVENGQIHPCQKVIQEVSGGFREGILGKQHVGTSLVATATVVSLVVGGQRWRCQAVPISPQMVNVYRAHQHSCFLYLGSILVDEYGMEEGCRQGLLDMLQALCIPTFQLLEQPNGLQNHPDTVDDLFRLAARFIQRSPVTLLRSQVMIPILQWAIAATTLDHRDANCSVMKFLRDLIHTGVANDHEEDFEVRKELIGQVMNQLGQQLVNQLLHTCCFCLPPYTLPDVAEVLWEIMQIDRP</sequence>
<dbReference type="PANTHER" id="PTHR12363:SF42">
    <property type="entry name" value="TRANSPORTIN-3"/>
    <property type="match status" value="1"/>
</dbReference>
<proteinExistence type="predicted"/>
<dbReference type="AlphaFoldDB" id="A0A7L2G3D9"/>
<reference evidence="1 2" key="1">
    <citation type="submission" date="2019-09" db="EMBL/GenBank/DDBJ databases">
        <title>Bird 10,000 Genomes (B10K) Project - Family phase.</title>
        <authorList>
            <person name="Zhang G."/>
        </authorList>
    </citation>
    <scope>NUCLEOTIDE SEQUENCE [LARGE SCALE GENOMIC DNA]</scope>
    <source>
        <strain evidence="1">B10K-DU-001-56</strain>
        <tissue evidence="1">Muscle</tissue>
    </source>
</reference>
<organism evidence="1 2">
    <name type="scientific">Nyctibius grandis</name>
    <name type="common">Great potoo</name>
    <dbReference type="NCBI Taxonomy" id="48427"/>
    <lineage>
        <taxon>Eukaryota</taxon>
        <taxon>Metazoa</taxon>
        <taxon>Chordata</taxon>
        <taxon>Craniata</taxon>
        <taxon>Vertebrata</taxon>
        <taxon>Euteleostomi</taxon>
        <taxon>Archelosauria</taxon>
        <taxon>Archosauria</taxon>
        <taxon>Dinosauria</taxon>
        <taxon>Saurischia</taxon>
        <taxon>Theropoda</taxon>
        <taxon>Coelurosauria</taxon>
        <taxon>Aves</taxon>
        <taxon>Neognathae</taxon>
        <taxon>Neoaves</taxon>
        <taxon>Strisores</taxon>
        <taxon>Caprimulgiformes</taxon>
        <taxon>Nyctibiidae</taxon>
        <taxon>Nyctibius</taxon>
    </lineage>
</organism>
<protein>
    <submittedName>
        <fullName evidence="1">TNPO3 protein</fullName>
    </submittedName>
</protein>
<evidence type="ECO:0000313" key="1">
    <source>
        <dbReference type="EMBL" id="NXQ80320.1"/>
    </source>
</evidence>
<dbReference type="InterPro" id="IPR051345">
    <property type="entry name" value="Importin_beta-like_NTR"/>
</dbReference>
<keyword evidence="2" id="KW-1185">Reference proteome</keyword>
<dbReference type="Proteomes" id="UP000567826">
    <property type="component" value="Unassembled WGS sequence"/>
</dbReference>
<dbReference type="InterPro" id="IPR058537">
    <property type="entry name" value="TPR_TNPO3_IPO13_4th"/>
</dbReference>
<dbReference type="InterPro" id="IPR011989">
    <property type="entry name" value="ARM-like"/>
</dbReference>
<feature type="non-terminal residue" evidence="1">
    <location>
        <position position="1"/>
    </location>
</feature>